<evidence type="ECO:0000256" key="4">
    <source>
        <dbReference type="ARBA" id="ARBA00022692"/>
    </source>
</evidence>
<feature type="transmembrane region" description="Helical" evidence="7">
    <location>
        <begin position="44"/>
        <end position="65"/>
    </location>
</feature>
<keyword evidence="10" id="KW-1185">Reference proteome</keyword>
<comment type="subcellular location">
    <subcellularLocation>
        <location evidence="1 7">Cell membrane</location>
        <topology evidence="1 7">Multi-pass membrane protein</topology>
    </subcellularLocation>
</comment>
<keyword evidence="6 7" id="KW-0472">Membrane</keyword>
<reference evidence="9 10" key="1">
    <citation type="submission" date="2019-10" db="EMBL/GenBank/DDBJ databases">
        <title>Description of Paenibacillus terrestris sp. nov.</title>
        <authorList>
            <person name="Carlier A."/>
            <person name="Qi S."/>
        </authorList>
    </citation>
    <scope>NUCLEOTIDE SEQUENCE [LARGE SCALE GENOMIC DNA]</scope>
    <source>
        <strain evidence="9 10">LMG 31458</strain>
    </source>
</reference>
<organism evidence="9 10">
    <name type="scientific">Paenibacillus phytorum</name>
    <dbReference type="NCBI Taxonomy" id="2654977"/>
    <lineage>
        <taxon>Bacteria</taxon>
        <taxon>Bacillati</taxon>
        <taxon>Bacillota</taxon>
        <taxon>Bacilli</taxon>
        <taxon>Bacillales</taxon>
        <taxon>Paenibacillaceae</taxon>
        <taxon>Paenibacillus</taxon>
    </lineage>
</organism>
<accession>A0ABX1XYC3</accession>
<evidence type="ECO:0000256" key="6">
    <source>
        <dbReference type="ARBA" id="ARBA00023136"/>
    </source>
</evidence>
<keyword evidence="4 7" id="KW-0812">Transmembrane</keyword>
<dbReference type="InterPro" id="IPR035906">
    <property type="entry name" value="MetI-like_sf"/>
</dbReference>
<keyword evidence="5 7" id="KW-1133">Transmembrane helix</keyword>
<sequence length="195" mass="22473">MSRTTKQLPLRNVVMYFLLFNMLFSPSMIPMYFTVKNLGLMDSIWALVLPSAVPIFNVMLLMNYFRNIPKEMEEAAMMDGAGPWYMMIRIFLPIAVSTVAVITLFSIVGHWNAFFDGLIYMNKVEHYPLQTYIQQLIVKIDPSKLTVEQLVKLQNVSAKTMNAAKIFISMLPILILYPFLQKYFIHGIMLGSVKE</sequence>
<dbReference type="PANTHER" id="PTHR43744">
    <property type="entry name" value="ABC TRANSPORTER PERMEASE PROTEIN MG189-RELATED-RELATED"/>
    <property type="match status" value="1"/>
</dbReference>
<evidence type="ECO:0000256" key="3">
    <source>
        <dbReference type="ARBA" id="ARBA00022475"/>
    </source>
</evidence>
<dbReference type="SUPFAM" id="SSF161098">
    <property type="entry name" value="MetI-like"/>
    <property type="match status" value="1"/>
</dbReference>
<feature type="transmembrane region" description="Helical" evidence="7">
    <location>
        <begin position="163"/>
        <end position="180"/>
    </location>
</feature>
<feature type="domain" description="ABC transmembrane type-1" evidence="8">
    <location>
        <begin position="1"/>
        <end position="177"/>
    </location>
</feature>
<evidence type="ECO:0000256" key="1">
    <source>
        <dbReference type="ARBA" id="ARBA00004651"/>
    </source>
</evidence>
<keyword evidence="2 7" id="KW-0813">Transport</keyword>
<keyword evidence="3" id="KW-1003">Cell membrane</keyword>
<dbReference type="RefSeq" id="WP_171645024.1">
    <property type="nucleotide sequence ID" value="NZ_WHOA01000127.1"/>
</dbReference>
<gene>
    <name evidence="9" type="ORF">GC098_19410</name>
</gene>
<evidence type="ECO:0000256" key="5">
    <source>
        <dbReference type="ARBA" id="ARBA00022989"/>
    </source>
</evidence>
<feature type="transmembrane region" description="Helical" evidence="7">
    <location>
        <begin position="86"/>
        <end position="108"/>
    </location>
</feature>
<dbReference type="PANTHER" id="PTHR43744:SF9">
    <property type="entry name" value="POLYGALACTURONAN_RHAMNOGALACTURONAN TRANSPORT SYSTEM PERMEASE PROTEIN YTCP"/>
    <property type="match status" value="1"/>
</dbReference>
<comment type="similarity">
    <text evidence="7">Belongs to the binding-protein-dependent transport system permease family.</text>
</comment>
<dbReference type="Gene3D" id="1.10.3720.10">
    <property type="entry name" value="MetI-like"/>
    <property type="match status" value="1"/>
</dbReference>
<evidence type="ECO:0000259" key="8">
    <source>
        <dbReference type="PROSITE" id="PS50928"/>
    </source>
</evidence>
<dbReference type="EMBL" id="WHOA01000127">
    <property type="protein sequence ID" value="NOU73562.1"/>
    <property type="molecule type" value="Genomic_DNA"/>
</dbReference>
<protein>
    <submittedName>
        <fullName evidence="9">ABC transporter permease subunit</fullName>
    </submittedName>
</protein>
<evidence type="ECO:0000256" key="7">
    <source>
        <dbReference type="RuleBase" id="RU363032"/>
    </source>
</evidence>
<dbReference type="InterPro" id="IPR000515">
    <property type="entry name" value="MetI-like"/>
</dbReference>
<dbReference type="Pfam" id="PF00528">
    <property type="entry name" value="BPD_transp_1"/>
    <property type="match status" value="1"/>
</dbReference>
<evidence type="ECO:0000313" key="10">
    <source>
        <dbReference type="Proteomes" id="UP000616779"/>
    </source>
</evidence>
<proteinExistence type="inferred from homology"/>
<name>A0ABX1XYC3_9BACL</name>
<feature type="transmembrane region" description="Helical" evidence="7">
    <location>
        <begin position="12"/>
        <end position="32"/>
    </location>
</feature>
<evidence type="ECO:0000256" key="2">
    <source>
        <dbReference type="ARBA" id="ARBA00022448"/>
    </source>
</evidence>
<evidence type="ECO:0000313" key="9">
    <source>
        <dbReference type="EMBL" id="NOU73562.1"/>
    </source>
</evidence>
<dbReference type="CDD" id="cd06261">
    <property type="entry name" value="TM_PBP2"/>
    <property type="match status" value="1"/>
</dbReference>
<dbReference type="Proteomes" id="UP000616779">
    <property type="component" value="Unassembled WGS sequence"/>
</dbReference>
<dbReference type="PROSITE" id="PS50928">
    <property type="entry name" value="ABC_TM1"/>
    <property type="match status" value="1"/>
</dbReference>
<comment type="caution">
    <text evidence="9">The sequence shown here is derived from an EMBL/GenBank/DDBJ whole genome shotgun (WGS) entry which is preliminary data.</text>
</comment>